<gene>
    <name evidence="6" type="ORF">EAH78_23830</name>
</gene>
<evidence type="ECO:0000313" key="6">
    <source>
        <dbReference type="EMBL" id="TPG74595.1"/>
    </source>
</evidence>
<evidence type="ECO:0000256" key="4">
    <source>
        <dbReference type="ARBA" id="ARBA00023172"/>
    </source>
</evidence>
<accession>A0A502HLI0</accession>
<reference evidence="6 7" key="1">
    <citation type="journal article" date="2019" name="Environ. Microbiol.">
        <title>Species interactions and distinct microbial communities in high Arctic permafrost affected cryosols are associated with the CH4 and CO2 gas fluxes.</title>
        <authorList>
            <person name="Altshuler I."/>
            <person name="Hamel J."/>
            <person name="Turney S."/>
            <person name="Magnuson E."/>
            <person name="Levesque R."/>
            <person name="Greer C."/>
            <person name="Whyte L.G."/>
        </authorList>
    </citation>
    <scope>NUCLEOTIDE SEQUENCE [LARGE SCALE GENOMIC DNA]</scope>
    <source>
        <strain evidence="6 7">E3</strain>
    </source>
</reference>
<evidence type="ECO:0000256" key="1">
    <source>
        <dbReference type="ARBA" id="ARBA00008857"/>
    </source>
</evidence>
<dbReference type="InterPro" id="IPR002104">
    <property type="entry name" value="Integrase_catalytic"/>
</dbReference>
<dbReference type="RefSeq" id="WP_140669696.1">
    <property type="nucleotide sequence ID" value="NZ_RCZE01000012.1"/>
</dbReference>
<sequence length="464" mass="53721">MRIFFESSHREYRTIIGNATGLLAVLPVVITDHGLLDQFVRYIYLNRRKSRSWQDAAVLSIQLLLDFMVANQGFFEKPQALFTEFSNALFTGTVEGRRDPSGLYWQARQPVDAQKIIGHITRFTDWLAKVNDKSDLQLNPWREATRHEQRLNWAAYSHRRDNAFLSHLFREDPQTDQSREVRVLGLPTEDQTPPKTFPEEKLSLLLNDGFRRKTRDGRGPINLRNVLITWLMHYGSLRLCEALSLWSDDVKLENGEVIVRVYHPENGLAPDEKSNRAVYLQNRFGLLPRNRLVKATDPLFLGWKNPLITDKARNCFEVYFFPREAGLMFAQLWRDYHLKQRVKPKPGTEHPYAFTNQHGQPYSHRMFRKAHELAVNRIGLAYGKILGTTPHGHRHAYGRRMEAAGASKIQIKNGMHHKSLSSSDVYTQPTSTDIRNRMTELEARLDEKHRVVQILDLGVSESDG</sequence>
<dbReference type="Pfam" id="PF00589">
    <property type="entry name" value="Phage_integrase"/>
    <property type="match status" value="1"/>
</dbReference>
<evidence type="ECO:0000256" key="2">
    <source>
        <dbReference type="ARBA" id="ARBA00022908"/>
    </source>
</evidence>
<dbReference type="Proteomes" id="UP000317933">
    <property type="component" value="Unassembled WGS sequence"/>
</dbReference>
<keyword evidence="4" id="KW-0233">DNA recombination</keyword>
<dbReference type="InterPro" id="IPR050090">
    <property type="entry name" value="Tyrosine_recombinase_XerCD"/>
</dbReference>
<protein>
    <submittedName>
        <fullName evidence="6">Site-specific integrase</fullName>
    </submittedName>
</protein>
<comment type="similarity">
    <text evidence="1">Belongs to the 'phage' integrase family.</text>
</comment>
<keyword evidence="2" id="KW-0229">DNA integration</keyword>
<dbReference type="PANTHER" id="PTHR30349:SF41">
    <property type="entry name" value="INTEGRASE_RECOMBINASE PROTEIN MJ0367-RELATED"/>
    <property type="match status" value="1"/>
</dbReference>
<dbReference type="GO" id="GO:0003677">
    <property type="term" value="F:DNA binding"/>
    <property type="evidence" value="ECO:0007669"/>
    <property type="project" value="UniProtKB-KW"/>
</dbReference>
<dbReference type="GO" id="GO:0015074">
    <property type="term" value="P:DNA integration"/>
    <property type="evidence" value="ECO:0007669"/>
    <property type="project" value="UniProtKB-KW"/>
</dbReference>
<name>A0A502HLI0_9PSED</name>
<dbReference type="PANTHER" id="PTHR30349">
    <property type="entry name" value="PHAGE INTEGRASE-RELATED"/>
    <property type="match status" value="1"/>
</dbReference>
<dbReference type="SUPFAM" id="SSF56349">
    <property type="entry name" value="DNA breaking-rejoining enzymes"/>
    <property type="match status" value="1"/>
</dbReference>
<evidence type="ECO:0000256" key="3">
    <source>
        <dbReference type="ARBA" id="ARBA00023125"/>
    </source>
</evidence>
<dbReference type="PROSITE" id="PS51898">
    <property type="entry name" value="TYR_RECOMBINASE"/>
    <property type="match status" value="1"/>
</dbReference>
<dbReference type="EMBL" id="RCZE01000012">
    <property type="protein sequence ID" value="TPG74595.1"/>
    <property type="molecule type" value="Genomic_DNA"/>
</dbReference>
<dbReference type="AlphaFoldDB" id="A0A502HLI0"/>
<evidence type="ECO:0000313" key="7">
    <source>
        <dbReference type="Proteomes" id="UP000317933"/>
    </source>
</evidence>
<proteinExistence type="inferred from homology"/>
<feature type="domain" description="Tyr recombinase" evidence="5">
    <location>
        <begin position="192"/>
        <end position="439"/>
    </location>
</feature>
<keyword evidence="3" id="KW-0238">DNA-binding</keyword>
<dbReference type="NCBIfam" id="NF040693">
    <property type="entry name" value="recomb_GmtY"/>
    <property type="match status" value="1"/>
</dbReference>
<dbReference type="InterPro" id="IPR013762">
    <property type="entry name" value="Integrase-like_cat_sf"/>
</dbReference>
<dbReference type="GO" id="GO:0006310">
    <property type="term" value="P:DNA recombination"/>
    <property type="evidence" value="ECO:0007669"/>
    <property type="project" value="UniProtKB-KW"/>
</dbReference>
<dbReference type="Gene3D" id="1.10.443.10">
    <property type="entry name" value="Intergrase catalytic core"/>
    <property type="match status" value="1"/>
</dbReference>
<dbReference type="InterPro" id="IPR011010">
    <property type="entry name" value="DNA_brk_join_enz"/>
</dbReference>
<organism evidence="6 7">
    <name type="scientific">Pseudomonas arsenicoxydans</name>
    <dbReference type="NCBI Taxonomy" id="702115"/>
    <lineage>
        <taxon>Bacteria</taxon>
        <taxon>Pseudomonadati</taxon>
        <taxon>Pseudomonadota</taxon>
        <taxon>Gammaproteobacteria</taxon>
        <taxon>Pseudomonadales</taxon>
        <taxon>Pseudomonadaceae</taxon>
        <taxon>Pseudomonas</taxon>
    </lineage>
</organism>
<dbReference type="CDD" id="cd00397">
    <property type="entry name" value="DNA_BRE_C"/>
    <property type="match status" value="1"/>
</dbReference>
<evidence type="ECO:0000259" key="5">
    <source>
        <dbReference type="PROSITE" id="PS51898"/>
    </source>
</evidence>
<comment type="caution">
    <text evidence="6">The sequence shown here is derived from an EMBL/GenBank/DDBJ whole genome shotgun (WGS) entry which is preliminary data.</text>
</comment>